<dbReference type="GO" id="GO:0005975">
    <property type="term" value="P:carbohydrate metabolic process"/>
    <property type="evidence" value="ECO:0007669"/>
    <property type="project" value="InterPro"/>
</dbReference>
<dbReference type="Gene3D" id="3.40.50.11350">
    <property type="match status" value="1"/>
</dbReference>
<dbReference type="OrthoDB" id="9794601at2"/>
<dbReference type="AlphaFoldDB" id="A0A2T1DLT3"/>
<dbReference type="PANTHER" id="PTHR11927:SF9">
    <property type="entry name" value="L-FUCOSYLTRANSFERASE"/>
    <property type="match status" value="1"/>
</dbReference>
<accession>A0A2T1DLT3</accession>
<dbReference type="EMBL" id="PVWG01000002">
    <property type="protein sequence ID" value="PSB21439.1"/>
    <property type="molecule type" value="Genomic_DNA"/>
</dbReference>
<dbReference type="STRING" id="1920490.GCA_001895925_01322"/>
<organism evidence="3 4">
    <name type="scientific">Phormidesmis priestleyi ULC007</name>
    <dbReference type="NCBI Taxonomy" id="1920490"/>
    <lineage>
        <taxon>Bacteria</taxon>
        <taxon>Bacillati</taxon>
        <taxon>Cyanobacteriota</taxon>
        <taxon>Cyanophyceae</taxon>
        <taxon>Leptolyngbyales</taxon>
        <taxon>Leptolyngbyaceae</taxon>
        <taxon>Phormidesmis</taxon>
    </lineage>
</organism>
<comment type="caution">
    <text evidence="3">The sequence shown here is derived from an EMBL/GenBank/DDBJ whole genome shotgun (WGS) entry which is preliminary data.</text>
</comment>
<evidence type="ECO:0000313" key="4">
    <source>
        <dbReference type="Proteomes" id="UP000238634"/>
    </source>
</evidence>
<gene>
    <name evidence="3" type="ORF">C7B65_02290</name>
</gene>
<dbReference type="Pfam" id="PF01531">
    <property type="entry name" value="Glyco_transf_11"/>
    <property type="match status" value="1"/>
</dbReference>
<reference evidence="3 4" key="1">
    <citation type="submission" date="2018-02" db="EMBL/GenBank/DDBJ databases">
        <authorList>
            <person name="Cohen D.B."/>
            <person name="Kent A.D."/>
        </authorList>
    </citation>
    <scope>NUCLEOTIDE SEQUENCE [LARGE SCALE GENOMIC DNA]</scope>
    <source>
        <strain evidence="3 4">ULC007</strain>
    </source>
</reference>
<evidence type="ECO:0000256" key="2">
    <source>
        <dbReference type="ARBA" id="ARBA00022679"/>
    </source>
</evidence>
<dbReference type="GO" id="GO:0016020">
    <property type="term" value="C:membrane"/>
    <property type="evidence" value="ECO:0007669"/>
    <property type="project" value="InterPro"/>
</dbReference>
<dbReference type="PANTHER" id="PTHR11927">
    <property type="entry name" value="GALACTOSIDE 2-L-FUCOSYLTRANSFERASE"/>
    <property type="match status" value="1"/>
</dbReference>
<dbReference type="InterPro" id="IPR002516">
    <property type="entry name" value="Glyco_trans_11"/>
</dbReference>
<protein>
    <submittedName>
        <fullName evidence="3">Alpha-1,2-fucosyltransferase</fullName>
    </submittedName>
</protein>
<dbReference type="RefSeq" id="WP_073073959.1">
    <property type="nucleotide sequence ID" value="NZ_MPPI01000027.1"/>
</dbReference>
<dbReference type="CDD" id="cd11301">
    <property type="entry name" value="Fut1_Fut2_like"/>
    <property type="match status" value="1"/>
</dbReference>
<dbReference type="GO" id="GO:0008107">
    <property type="term" value="F:galactoside 2-alpha-L-fucosyltransferase activity"/>
    <property type="evidence" value="ECO:0007669"/>
    <property type="project" value="InterPro"/>
</dbReference>
<reference evidence="3 4" key="2">
    <citation type="submission" date="2018-03" db="EMBL/GenBank/DDBJ databases">
        <title>The ancient ancestry and fast evolution of plastids.</title>
        <authorList>
            <person name="Moore K.R."/>
            <person name="Magnabosco C."/>
            <person name="Momper L."/>
            <person name="Gold D.A."/>
            <person name="Bosak T."/>
            <person name="Fournier G.P."/>
        </authorList>
    </citation>
    <scope>NUCLEOTIDE SEQUENCE [LARGE SCALE GENOMIC DNA]</scope>
    <source>
        <strain evidence="3 4">ULC007</strain>
    </source>
</reference>
<keyword evidence="1 3" id="KW-0328">Glycosyltransferase</keyword>
<evidence type="ECO:0000256" key="1">
    <source>
        <dbReference type="ARBA" id="ARBA00022676"/>
    </source>
</evidence>
<sequence>MDQDSKYSKRSETDRVFRALDSLGQTAETLVAADTLSTSEQSLLTMSSLGKLGRFGNQLFQYAFLRICALRSGAQIECPSWIGQSLFGHTEPPISQRLTPAIEQSNQGETLFDAFPEFIPYIEKMAGAPSVRVGVEALEPGLINVDLWGFFQVHTRFLQPHQIFFRSLFQPVPDLRDALEVGLAQLRSQGKTIIGLHIRRGDFVRLPLAGFTLVVPLEWWCDWLDRTWHQLDQPVLFLCSDELERVLPAFAKFKPITCNDLSIAFPERLQAINADFYIDFFMLSQCDVVGISNSIFSFAACLLNERGQQFFRPCWDFSIKFVQFDPWNSLPLLYMGDGQPKILKHINEVAAVALATQGPIGLLRCLCIQVPISLTRQWLVRAYLSYQVSGWRSVFMLLNDRR</sequence>
<keyword evidence="2 3" id="KW-0808">Transferase</keyword>
<keyword evidence="4" id="KW-1185">Reference proteome</keyword>
<dbReference type="Proteomes" id="UP000238634">
    <property type="component" value="Unassembled WGS sequence"/>
</dbReference>
<proteinExistence type="predicted"/>
<evidence type="ECO:0000313" key="3">
    <source>
        <dbReference type="EMBL" id="PSB21439.1"/>
    </source>
</evidence>
<name>A0A2T1DLT3_9CYAN</name>